<reference evidence="2" key="1">
    <citation type="journal article" date="2019" name="PLoS Negl. Trop. Dis.">
        <title>Revisiting the worldwide diversity of Leptospira species in the environment.</title>
        <authorList>
            <person name="Vincent A.T."/>
            <person name="Schiettekatte O."/>
            <person name="Bourhy P."/>
            <person name="Veyrier F.J."/>
            <person name="Picardeau M."/>
        </authorList>
    </citation>
    <scope>NUCLEOTIDE SEQUENCE [LARGE SCALE GENOMIC DNA]</scope>
    <source>
        <strain evidence="2">201800301</strain>
    </source>
</reference>
<feature type="domain" description="Acyclic terpene utilisation N-terminal" evidence="1">
    <location>
        <begin position="96"/>
        <end position="407"/>
    </location>
</feature>
<dbReference type="Pfam" id="PF07287">
    <property type="entry name" value="AtuA"/>
    <property type="match status" value="1"/>
</dbReference>
<organism evidence="2 3">
    <name type="scientific">Leptospira andrefontaineae</name>
    <dbReference type="NCBI Taxonomy" id="2484976"/>
    <lineage>
        <taxon>Bacteria</taxon>
        <taxon>Pseudomonadati</taxon>
        <taxon>Spirochaetota</taxon>
        <taxon>Spirochaetia</taxon>
        <taxon>Leptospirales</taxon>
        <taxon>Leptospiraceae</taxon>
        <taxon>Leptospira</taxon>
    </lineage>
</organism>
<dbReference type="InterPro" id="IPR010839">
    <property type="entry name" value="AtuA_N"/>
</dbReference>
<evidence type="ECO:0000259" key="1">
    <source>
        <dbReference type="Pfam" id="PF07287"/>
    </source>
</evidence>
<name>A0A4V3JGT5_9LEPT</name>
<comment type="caution">
    <text evidence="2">The sequence shown here is derived from an EMBL/GenBank/DDBJ whole genome shotgun (WGS) entry which is preliminary data.</text>
</comment>
<dbReference type="AlphaFoldDB" id="A0A4V3JGT5"/>
<evidence type="ECO:0000313" key="2">
    <source>
        <dbReference type="EMBL" id="TGK44488.1"/>
    </source>
</evidence>
<protein>
    <submittedName>
        <fullName evidence="2">Acyclic terpene utilization AtuA family protein</fullName>
    </submittedName>
</protein>
<dbReference type="EMBL" id="RQEY01000001">
    <property type="protein sequence ID" value="TGK44488.1"/>
    <property type="molecule type" value="Genomic_DNA"/>
</dbReference>
<gene>
    <name evidence="2" type="ORF">EHO65_00155</name>
</gene>
<accession>A0A4V3JGT5</accession>
<sequence length="463" mass="50722">MSIVDSTCKILVPIGAVGGGIAEEEFKIGLSRRPDAIACDAGSTDSGPSYLGTGQTKYAREAVKEDMRIMIVGGNELSIPVLIGSCGTCGSDMGVDQMKEITLEICKEERIKAKIACIYTEQAHATIKKKLHENKIRPLAPLGDLTESLIDECDHIVALAGAEPFIQAIDKGATIILCGRATDTAMMSALPLRWGLPPGPTWHAAKTVECGAQCTSIPAKGSVLITVDKDGFTVEPTLEGSKCTPYTVSAHMLYENANPYKLVEPSGTTDTSTAIYKQLNEVAVRVEGTSFYPAEKYTMKLEGSGAVGFQTITLVGIRDPEVCAHLNEWSTNLKNYINSQIKRLKYDTNKFSYDMKLYGYNAILGEKIPDDSEAPREVMVLFTVTGDTQEMASKISKLVQPYLLHFPYNFNEQLPSFAFPFSPSAIDKGAIYEFKLNHVVELDDPLELVRIEYVRAEFRESVR</sequence>
<keyword evidence="3" id="KW-1185">Reference proteome</keyword>
<dbReference type="OrthoDB" id="9763456at2"/>
<dbReference type="RefSeq" id="WP_135772224.1">
    <property type="nucleotide sequence ID" value="NZ_RQEY01000001.1"/>
</dbReference>
<proteinExistence type="predicted"/>
<dbReference type="Proteomes" id="UP000298097">
    <property type="component" value="Unassembled WGS sequence"/>
</dbReference>
<evidence type="ECO:0000313" key="3">
    <source>
        <dbReference type="Proteomes" id="UP000298097"/>
    </source>
</evidence>